<dbReference type="InterPro" id="IPR018086">
    <property type="entry name" value="NADH_UbQ_OxRdtase_su1_CS"/>
</dbReference>
<dbReference type="Proteomes" id="UP001311915">
    <property type="component" value="Unassembled WGS sequence"/>
</dbReference>
<keyword evidence="5 7" id="KW-0472">Membrane</keyword>
<evidence type="ECO:0000256" key="1">
    <source>
        <dbReference type="ARBA" id="ARBA00004141"/>
    </source>
</evidence>
<dbReference type="Pfam" id="PF00146">
    <property type="entry name" value="NADHdh"/>
    <property type="match status" value="1"/>
</dbReference>
<dbReference type="InterPro" id="IPR001694">
    <property type="entry name" value="NADH_UbQ_OxRdtase_su1/FPO"/>
</dbReference>
<evidence type="ECO:0000313" key="8">
    <source>
        <dbReference type="EMBL" id="KAK4721723.1"/>
    </source>
</evidence>
<dbReference type="EMBL" id="JAWPEI010000007">
    <property type="protein sequence ID" value="KAK4721723.1"/>
    <property type="molecule type" value="Genomic_DNA"/>
</dbReference>
<proteinExistence type="inferred from homology"/>
<evidence type="ECO:0000313" key="9">
    <source>
        <dbReference type="Proteomes" id="UP001311915"/>
    </source>
</evidence>
<feature type="transmembrane region" description="Helical" evidence="7">
    <location>
        <begin position="6"/>
        <end position="23"/>
    </location>
</feature>
<accession>A0AAV9L8Z2</accession>
<comment type="similarity">
    <text evidence="2 6">Belongs to the complex I subunit 1 family.</text>
</comment>
<reference evidence="8 9" key="1">
    <citation type="submission" date="2023-10" db="EMBL/GenBank/DDBJ databases">
        <title>Genome-Wide Identification Analysis in wild type Solanum Pinnatisectum Reveals Some Genes Defensing Phytophthora Infestans.</title>
        <authorList>
            <person name="Sun C."/>
        </authorList>
    </citation>
    <scope>NUCLEOTIDE SEQUENCE [LARGE SCALE GENOMIC DNA]</scope>
    <source>
        <strain evidence="8">LQN</strain>
        <tissue evidence="8">Leaf</tissue>
    </source>
</reference>
<evidence type="ECO:0000256" key="3">
    <source>
        <dbReference type="ARBA" id="ARBA00022692"/>
    </source>
</evidence>
<dbReference type="GO" id="GO:0005886">
    <property type="term" value="C:plasma membrane"/>
    <property type="evidence" value="ECO:0007669"/>
    <property type="project" value="UniProtKB-SubCell"/>
</dbReference>
<dbReference type="AlphaFoldDB" id="A0AAV9L8Z2"/>
<dbReference type="GO" id="GO:0003954">
    <property type="term" value="F:NADH dehydrogenase activity"/>
    <property type="evidence" value="ECO:0007669"/>
    <property type="project" value="TreeGrafter"/>
</dbReference>
<keyword evidence="3 6" id="KW-0812">Transmembrane</keyword>
<sequence>MLVPIVTLVLGITIGVLVIVWLERGISAGIQQRIGPEYAGPLGILQALADGTKLLLKENFIPSTGDTRLFSIGPSIAVISIFLSYSVIPFGDHLVLADLSIGVFFFWIAISSIAPVGLLMSGYGSNNKYSFLGGLRASAQSISYEIPLALCVLSISLRVIR</sequence>
<keyword evidence="4 7" id="KW-1133">Transmembrane helix</keyword>
<evidence type="ECO:0000256" key="6">
    <source>
        <dbReference type="RuleBase" id="RU000471"/>
    </source>
</evidence>
<dbReference type="PANTHER" id="PTHR11432">
    <property type="entry name" value="NADH DEHYDROGENASE SUBUNIT 1"/>
    <property type="match status" value="1"/>
</dbReference>
<keyword evidence="6" id="KW-0520">NAD</keyword>
<evidence type="ECO:0000256" key="4">
    <source>
        <dbReference type="ARBA" id="ARBA00022989"/>
    </source>
</evidence>
<evidence type="ECO:0000256" key="2">
    <source>
        <dbReference type="ARBA" id="ARBA00010535"/>
    </source>
</evidence>
<gene>
    <name evidence="8" type="ORF">R3W88_011956</name>
</gene>
<evidence type="ECO:0008006" key="10">
    <source>
        <dbReference type="Google" id="ProtNLM"/>
    </source>
</evidence>
<organism evidence="8 9">
    <name type="scientific">Solanum pinnatisectum</name>
    <name type="common">tansyleaf nightshade</name>
    <dbReference type="NCBI Taxonomy" id="50273"/>
    <lineage>
        <taxon>Eukaryota</taxon>
        <taxon>Viridiplantae</taxon>
        <taxon>Streptophyta</taxon>
        <taxon>Embryophyta</taxon>
        <taxon>Tracheophyta</taxon>
        <taxon>Spermatophyta</taxon>
        <taxon>Magnoliopsida</taxon>
        <taxon>eudicotyledons</taxon>
        <taxon>Gunneridae</taxon>
        <taxon>Pentapetalae</taxon>
        <taxon>asterids</taxon>
        <taxon>lamiids</taxon>
        <taxon>Solanales</taxon>
        <taxon>Solanaceae</taxon>
        <taxon>Solanoideae</taxon>
        <taxon>Solaneae</taxon>
        <taxon>Solanum</taxon>
    </lineage>
</organism>
<dbReference type="PROSITE" id="PS00667">
    <property type="entry name" value="COMPLEX1_ND1_1"/>
    <property type="match status" value="1"/>
</dbReference>
<dbReference type="GO" id="GO:0009060">
    <property type="term" value="P:aerobic respiration"/>
    <property type="evidence" value="ECO:0007669"/>
    <property type="project" value="TreeGrafter"/>
</dbReference>
<name>A0AAV9L8Z2_9SOLN</name>
<feature type="transmembrane region" description="Helical" evidence="7">
    <location>
        <begin position="69"/>
        <end position="88"/>
    </location>
</feature>
<protein>
    <recommendedName>
        <fullName evidence="10">NdhA</fullName>
    </recommendedName>
</protein>
<dbReference type="PANTHER" id="PTHR11432:SF3">
    <property type="entry name" value="NADH-UBIQUINONE OXIDOREDUCTASE CHAIN 1"/>
    <property type="match status" value="1"/>
</dbReference>
<evidence type="ECO:0000256" key="5">
    <source>
        <dbReference type="ARBA" id="ARBA00023136"/>
    </source>
</evidence>
<evidence type="ECO:0000256" key="7">
    <source>
        <dbReference type="SAM" id="Phobius"/>
    </source>
</evidence>
<comment type="subcellular location">
    <subcellularLocation>
        <location evidence="6">Cell membrane</location>
        <topology evidence="6">Multi-pass membrane protein</topology>
    </subcellularLocation>
    <subcellularLocation>
        <location evidence="1">Membrane</location>
        <topology evidence="1">Multi-pass membrane protein</topology>
    </subcellularLocation>
</comment>
<comment type="caution">
    <text evidence="8">The sequence shown here is derived from an EMBL/GenBank/DDBJ whole genome shotgun (WGS) entry which is preliminary data.</text>
</comment>
<keyword evidence="9" id="KW-1185">Reference proteome</keyword>
<feature type="transmembrane region" description="Helical" evidence="7">
    <location>
        <begin position="100"/>
        <end position="121"/>
    </location>
</feature>